<dbReference type="EMBL" id="KB445553">
    <property type="protein sequence ID" value="EMC98363.1"/>
    <property type="molecule type" value="Genomic_DNA"/>
</dbReference>
<reference evidence="6 7" key="1">
    <citation type="journal article" date="2012" name="PLoS Pathog.">
        <title>Diverse lifestyles and strategies of plant pathogenesis encoded in the genomes of eighteen Dothideomycetes fungi.</title>
        <authorList>
            <person name="Ohm R.A."/>
            <person name="Feau N."/>
            <person name="Henrissat B."/>
            <person name="Schoch C.L."/>
            <person name="Horwitz B.A."/>
            <person name="Barry K.W."/>
            <person name="Condon B.J."/>
            <person name="Copeland A.C."/>
            <person name="Dhillon B."/>
            <person name="Glaser F."/>
            <person name="Hesse C.N."/>
            <person name="Kosti I."/>
            <person name="LaButti K."/>
            <person name="Lindquist E.A."/>
            <person name="Lucas S."/>
            <person name="Salamov A.A."/>
            <person name="Bradshaw R.E."/>
            <person name="Ciuffetti L."/>
            <person name="Hamelin R.C."/>
            <person name="Kema G.H.J."/>
            <person name="Lawrence C."/>
            <person name="Scott J.A."/>
            <person name="Spatafora J.W."/>
            <person name="Turgeon B.G."/>
            <person name="de Wit P.J.G.M."/>
            <person name="Zhong S."/>
            <person name="Goodwin S.B."/>
            <person name="Grigoriev I.V."/>
        </authorList>
    </citation>
    <scope>NUCLEOTIDE SEQUENCE [LARGE SCALE GENOMIC DNA]</scope>
    <source>
        <strain evidence="6 7">UAMH 10762</strain>
    </source>
</reference>
<keyword evidence="7" id="KW-1185">Reference proteome</keyword>
<dbReference type="OrthoDB" id="3200163at2759"/>
<dbReference type="InterPro" id="IPR050309">
    <property type="entry name" value="Type-B_Carboxylest/Lipase"/>
</dbReference>
<dbReference type="GeneID" id="19111767"/>
<evidence type="ECO:0000256" key="2">
    <source>
        <dbReference type="ARBA" id="ARBA00010515"/>
    </source>
</evidence>
<gene>
    <name evidence="6" type="ORF">BAUCODRAFT_32395</name>
</gene>
<dbReference type="PROSITE" id="PS00122">
    <property type="entry name" value="CARBOXYLESTERASE_B_1"/>
    <property type="match status" value="1"/>
</dbReference>
<dbReference type="PANTHER" id="PTHR11559">
    <property type="entry name" value="CARBOXYLESTERASE"/>
    <property type="match status" value="1"/>
</dbReference>
<accession>M2N330</accession>
<feature type="domain" description="Carboxylesterase type B" evidence="5">
    <location>
        <begin position="9"/>
        <end position="469"/>
    </location>
</feature>
<evidence type="ECO:0000313" key="6">
    <source>
        <dbReference type="EMBL" id="EMC98363.1"/>
    </source>
</evidence>
<dbReference type="ESTHER" id="bauco-m2n330">
    <property type="family name" value="Fungal_carboxylesterase_lipase"/>
</dbReference>
<dbReference type="Gene3D" id="3.40.50.1820">
    <property type="entry name" value="alpha/beta hydrolase"/>
    <property type="match status" value="1"/>
</dbReference>
<dbReference type="HOGENOM" id="CLU_006586_14_4_1"/>
<dbReference type="PROSITE" id="PS01173">
    <property type="entry name" value="LIPASE_GDXG_HIS"/>
    <property type="match status" value="1"/>
</dbReference>
<evidence type="ECO:0000256" key="3">
    <source>
        <dbReference type="ARBA" id="ARBA00022801"/>
    </source>
</evidence>
<dbReference type="KEGG" id="bcom:BAUCODRAFT_32395"/>
<protein>
    <recommendedName>
        <fullName evidence="4">Carboxylic ester hydrolase</fullName>
        <ecNumber evidence="4">3.1.1.-</ecNumber>
    </recommendedName>
</protein>
<proteinExistence type="inferred from homology"/>
<dbReference type="eggNOG" id="KOG1516">
    <property type="taxonomic scope" value="Eukaryota"/>
</dbReference>
<comment type="similarity">
    <text evidence="1 4">Belongs to the type-B carboxylesterase/lipase family.</text>
</comment>
<organism evidence="6 7">
    <name type="scientific">Baudoinia panamericana (strain UAMH 10762)</name>
    <name type="common">Angels' share fungus</name>
    <name type="synonym">Baudoinia compniacensis (strain UAMH 10762)</name>
    <dbReference type="NCBI Taxonomy" id="717646"/>
    <lineage>
        <taxon>Eukaryota</taxon>
        <taxon>Fungi</taxon>
        <taxon>Dikarya</taxon>
        <taxon>Ascomycota</taxon>
        <taxon>Pezizomycotina</taxon>
        <taxon>Dothideomycetes</taxon>
        <taxon>Dothideomycetidae</taxon>
        <taxon>Mycosphaerellales</taxon>
        <taxon>Teratosphaeriaceae</taxon>
        <taxon>Baudoinia</taxon>
    </lineage>
</organism>
<sequence length="531" mass="58152">MANPVMNHAHIGQVKGRKAKEGVEQYLGIRYATIKDRFAPPVLHEYDGSGLDATKIGPQTAPIPQGAQHEQALIQHTLPTSEIQFSDLEGLNLNITKPATEDDNLPVFLFIHGGGFMVGSATFPQYDMARFVALSVNKGLPTIAVTLNYRLGPPGLLTSQEMREAGYLPNNAIRDQRTAIQWVRKYISGFGGDPENITLAGESAGGVSCTYHLQSTQPLFKRVMPMSGTSLLFPPLPIDLAEANYQTAVKALGLDSLSPKERIKALVSMDAAGLMGKLMTVPKLPVMESDLPLISQSFADFSESKVPMCGADWCESILIGDCQIDGSIQSLRLQHRKSGIGRAFCDDMQKAFSTVEYADKLLHGYGISPDLEDDTAFGKVLEVLNDIGFYAPTLAFAEGSTGGGVKTFMYRFNEPNPWDGPWKGRANHILDIAFLFQNYNDYLSDEQRKTAEGFAESVFQFVHGQDPWREWKSEERVAKVLGPHGRAELVEDVPEKVGRSIVLLDLAKVVPGGMDYLNEVLNGFLRGPPAS</sequence>
<dbReference type="RefSeq" id="XP_007674471.1">
    <property type="nucleotide sequence ID" value="XM_007676281.1"/>
</dbReference>
<evidence type="ECO:0000313" key="7">
    <source>
        <dbReference type="Proteomes" id="UP000011761"/>
    </source>
</evidence>
<dbReference type="SUPFAM" id="SSF53474">
    <property type="entry name" value="alpha/beta-Hydrolases"/>
    <property type="match status" value="1"/>
</dbReference>
<dbReference type="InterPro" id="IPR029058">
    <property type="entry name" value="AB_hydrolase_fold"/>
</dbReference>
<dbReference type="InterPro" id="IPR002168">
    <property type="entry name" value="Lipase_GDXG_HIS_AS"/>
</dbReference>
<evidence type="ECO:0000256" key="1">
    <source>
        <dbReference type="ARBA" id="ARBA00005964"/>
    </source>
</evidence>
<dbReference type="InterPro" id="IPR019826">
    <property type="entry name" value="Carboxylesterase_B_AS"/>
</dbReference>
<dbReference type="AlphaFoldDB" id="M2N330"/>
<dbReference type="OMA" id="SWPQFDY"/>
<dbReference type="InterPro" id="IPR002018">
    <property type="entry name" value="CarbesteraseB"/>
</dbReference>
<dbReference type="EC" id="3.1.1.-" evidence="4"/>
<evidence type="ECO:0000259" key="5">
    <source>
        <dbReference type="Pfam" id="PF00135"/>
    </source>
</evidence>
<keyword evidence="3 4" id="KW-0378">Hydrolase</keyword>
<dbReference type="GO" id="GO:0016787">
    <property type="term" value="F:hydrolase activity"/>
    <property type="evidence" value="ECO:0007669"/>
    <property type="project" value="UniProtKB-KW"/>
</dbReference>
<dbReference type="Pfam" id="PF00135">
    <property type="entry name" value="COesterase"/>
    <property type="match status" value="1"/>
</dbReference>
<dbReference type="Proteomes" id="UP000011761">
    <property type="component" value="Unassembled WGS sequence"/>
</dbReference>
<comment type="similarity">
    <text evidence="2">Belongs to the 'GDXG' lipolytic enzyme family.</text>
</comment>
<evidence type="ECO:0000256" key="4">
    <source>
        <dbReference type="RuleBase" id="RU361235"/>
    </source>
</evidence>
<name>M2N330_BAUPA</name>